<evidence type="ECO:0000313" key="3">
    <source>
        <dbReference type="Proteomes" id="UP000327157"/>
    </source>
</evidence>
<evidence type="ECO:0000256" key="1">
    <source>
        <dbReference type="SAM" id="MobiDB-lite"/>
    </source>
</evidence>
<reference evidence="2 3" key="1">
    <citation type="submission" date="2019-09" db="EMBL/GenBank/DDBJ databases">
        <authorList>
            <person name="Ou C."/>
        </authorList>
    </citation>
    <scope>NUCLEOTIDE SEQUENCE [LARGE SCALE GENOMIC DNA]</scope>
    <source>
        <strain evidence="2">S2</strain>
        <tissue evidence="2">Leaf</tissue>
    </source>
</reference>
<name>A0A5N5I068_9ROSA</name>
<gene>
    <name evidence="2" type="ORF">D8674_008609</name>
</gene>
<feature type="compositionally biased region" description="Pro residues" evidence="1">
    <location>
        <begin position="108"/>
        <end position="117"/>
    </location>
</feature>
<reference evidence="3" key="2">
    <citation type="submission" date="2019-10" db="EMBL/GenBank/DDBJ databases">
        <title>A de novo genome assembly of a pear dwarfing rootstock.</title>
        <authorList>
            <person name="Wang F."/>
            <person name="Wang J."/>
            <person name="Li S."/>
            <person name="Zhang Y."/>
            <person name="Fang M."/>
            <person name="Ma L."/>
            <person name="Zhao Y."/>
            <person name="Jiang S."/>
        </authorList>
    </citation>
    <scope>NUCLEOTIDE SEQUENCE [LARGE SCALE GENOMIC DNA]</scope>
</reference>
<feature type="region of interest" description="Disordered" evidence="1">
    <location>
        <begin position="97"/>
        <end position="125"/>
    </location>
</feature>
<evidence type="ECO:0000313" key="2">
    <source>
        <dbReference type="EMBL" id="KAB2631090.1"/>
    </source>
</evidence>
<dbReference type="EMBL" id="SMOL01000143">
    <property type="protein sequence ID" value="KAB2631090.1"/>
    <property type="molecule type" value="Genomic_DNA"/>
</dbReference>
<keyword evidence="2" id="KW-0251">Elongation factor</keyword>
<sequence>MDNDKNFQLLTSLTQDEQNQDKKLGKLEEQIGQIMEFMKQIQEQSELSNSTIENSKEDFEIHNAITLGSAMEVGADLKMSKHSLEVDEELLIEEEEEDMHTARVKQPLPQPPKPSKPPTTSKDVPIPCYSDVIPPNVPFPSRFLIPNQEESKKDIVEAFPKVQNAIPILGATQQVLDGVEFFKGLCTPRRMIQEKVVAGEDVEGIKEDIFETTKPKEVEFDDIGQVITITCNLAKSNILKLSKEWCLSLSSCRTKQAPTLEFKPMPVHFKYHLPFKDQFHAVGPREV</sequence>
<proteinExistence type="predicted"/>
<dbReference type="GO" id="GO:0003746">
    <property type="term" value="F:translation elongation factor activity"/>
    <property type="evidence" value="ECO:0007669"/>
    <property type="project" value="UniProtKB-KW"/>
</dbReference>
<keyword evidence="2" id="KW-0648">Protein biosynthesis</keyword>
<protein>
    <submittedName>
        <fullName evidence="2">Elongation factor G-2</fullName>
    </submittedName>
</protein>
<accession>A0A5N5I068</accession>
<dbReference type="AlphaFoldDB" id="A0A5N5I068"/>
<organism evidence="2 3">
    <name type="scientific">Pyrus ussuriensis x Pyrus communis</name>
    <dbReference type="NCBI Taxonomy" id="2448454"/>
    <lineage>
        <taxon>Eukaryota</taxon>
        <taxon>Viridiplantae</taxon>
        <taxon>Streptophyta</taxon>
        <taxon>Embryophyta</taxon>
        <taxon>Tracheophyta</taxon>
        <taxon>Spermatophyta</taxon>
        <taxon>Magnoliopsida</taxon>
        <taxon>eudicotyledons</taxon>
        <taxon>Gunneridae</taxon>
        <taxon>Pentapetalae</taxon>
        <taxon>rosids</taxon>
        <taxon>fabids</taxon>
        <taxon>Rosales</taxon>
        <taxon>Rosaceae</taxon>
        <taxon>Amygdaloideae</taxon>
        <taxon>Maleae</taxon>
        <taxon>Pyrus</taxon>
    </lineage>
</organism>
<reference evidence="2 3" key="3">
    <citation type="submission" date="2019-11" db="EMBL/GenBank/DDBJ databases">
        <title>A de novo genome assembly of a pear dwarfing rootstock.</title>
        <authorList>
            <person name="Wang F."/>
            <person name="Wang J."/>
            <person name="Li S."/>
            <person name="Zhang Y."/>
            <person name="Fang M."/>
            <person name="Ma L."/>
            <person name="Zhao Y."/>
            <person name="Jiang S."/>
        </authorList>
    </citation>
    <scope>NUCLEOTIDE SEQUENCE [LARGE SCALE GENOMIC DNA]</scope>
    <source>
        <strain evidence="2">S2</strain>
        <tissue evidence="2">Leaf</tissue>
    </source>
</reference>
<dbReference type="Proteomes" id="UP000327157">
    <property type="component" value="Chromosome 12"/>
</dbReference>
<comment type="caution">
    <text evidence="2">The sequence shown here is derived from an EMBL/GenBank/DDBJ whole genome shotgun (WGS) entry which is preliminary data.</text>
</comment>
<keyword evidence="3" id="KW-1185">Reference proteome</keyword>